<dbReference type="Proteomes" id="UP000321055">
    <property type="component" value="Unassembled WGS sequence"/>
</dbReference>
<dbReference type="PANTHER" id="PTHR43214">
    <property type="entry name" value="TWO-COMPONENT RESPONSE REGULATOR"/>
    <property type="match status" value="1"/>
</dbReference>
<evidence type="ECO:0000313" key="7">
    <source>
        <dbReference type="Proteomes" id="UP000321055"/>
    </source>
</evidence>
<dbReference type="InterPro" id="IPR000792">
    <property type="entry name" value="Tscrpt_reg_LuxR_C"/>
</dbReference>
<dbReference type="EMBL" id="SSFX01000007">
    <property type="protein sequence ID" value="TXI30768.1"/>
    <property type="molecule type" value="Genomic_DNA"/>
</dbReference>
<feature type="domain" description="HTH luxR-type" evidence="4">
    <location>
        <begin position="132"/>
        <end position="197"/>
    </location>
</feature>
<evidence type="ECO:0000259" key="5">
    <source>
        <dbReference type="PROSITE" id="PS50110"/>
    </source>
</evidence>
<dbReference type="InterPro" id="IPR039420">
    <property type="entry name" value="WalR-like"/>
</dbReference>
<dbReference type="PROSITE" id="PS50110">
    <property type="entry name" value="RESPONSE_REGULATORY"/>
    <property type="match status" value="1"/>
</dbReference>
<dbReference type="Gene3D" id="1.10.10.10">
    <property type="entry name" value="Winged helix-like DNA-binding domain superfamily/Winged helix DNA-binding domain"/>
    <property type="match status" value="1"/>
</dbReference>
<dbReference type="GO" id="GO:0003677">
    <property type="term" value="F:DNA binding"/>
    <property type="evidence" value="ECO:0007669"/>
    <property type="project" value="UniProtKB-KW"/>
</dbReference>
<dbReference type="PRINTS" id="PR00038">
    <property type="entry name" value="HTHLUXR"/>
</dbReference>
<keyword evidence="2" id="KW-0238">DNA-binding</keyword>
<dbReference type="SUPFAM" id="SSF52172">
    <property type="entry name" value="CheY-like"/>
    <property type="match status" value="1"/>
</dbReference>
<dbReference type="GO" id="GO:0006355">
    <property type="term" value="P:regulation of DNA-templated transcription"/>
    <property type="evidence" value="ECO:0007669"/>
    <property type="project" value="InterPro"/>
</dbReference>
<dbReference type="SMART" id="SM00448">
    <property type="entry name" value="REC"/>
    <property type="match status" value="1"/>
</dbReference>
<dbReference type="PROSITE" id="PS50043">
    <property type="entry name" value="HTH_LUXR_2"/>
    <property type="match status" value="1"/>
</dbReference>
<dbReference type="InterPro" id="IPR058245">
    <property type="entry name" value="NreC/VraR/RcsB-like_REC"/>
</dbReference>
<dbReference type="AlphaFoldDB" id="A0A5C7W351"/>
<gene>
    <name evidence="6" type="ORF">E6Q60_00575</name>
</gene>
<name>A0A5C7W351_9PROT</name>
<dbReference type="CDD" id="cd06170">
    <property type="entry name" value="LuxR_C_like"/>
    <property type="match status" value="1"/>
</dbReference>
<proteinExistence type="predicted"/>
<evidence type="ECO:0000313" key="6">
    <source>
        <dbReference type="EMBL" id="TXI30768.1"/>
    </source>
</evidence>
<feature type="domain" description="Response regulatory" evidence="5">
    <location>
        <begin position="2"/>
        <end position="120"/>
    </location>
</feature>
<evidence type="ECO:0000259" key="4">
    <source>
        <dbReference type="PROSITE" id="PS50043"/>
    </source>
</evidence>
<dbReference type="PANTHER" id="PTHR43214:SF42">
    <property type="entry name" value="TRANSCRIPTIONAL REGULATORY PROTEIN DESR"/>
    <property type="match status" value="1"/>
</dbReference>
<dbReference type="InterPro" id="IPR011006">
    <property type="entry name" value="CheY-like_superfamily"/>
</dbReference>
<feature type="modified residue" description="4-aspartylphosphate" evidence="3">
    <location>
        <position position="54"/>
    </location>
</feature>
<comment type="caution">
    <text evidence="6">The sequence shown here is derived from an EMBL/GenBank/DDBJ whole genome shotgun (WGS) entry which is preliminary data.</text>
</comment>
<dbReference type="GO" id="GO:0000160">
    <property type="term" value="P:phosphorelay signal transduction system"/>
    <property type="evidence" value="ECO:0007669"/>
    <property type="project" value="InterPro"/>
</dbReference>
<dbReference type="InterPro" id="IPR016032">
    <property type="entry name" value="Sig_transdc_resp-reg_C-effctor"/>
</dbReference>
<dbReference type="Pfam" id="PF00072">
    <property type="entry name" value="Response_reg"/>
    <property type="match status" value="1"/>
</dbReference>
<reference evidence="6 7" key="1">
    <citation type="submission" date="2018-09" db="EMBL/GenBank/DDBJ databases">
        <title>Metagenome Assembled Genomes from an Advanced Water Purification Facility.</title>
        <authorList>
            <person name="Stamps B.W."/>
            <person name="Spear J.R."/>
        </authorList>
    </citation>
    <scope>NUCLEOTIDE SEQUENCE [LARGE SCALE GENOMIC DNA]</scope>
    <source>
        <strain evidence="6">Bin_54_1</strain>
    </source>
</reference>
<dbReference type="InterPro" id="IPR036388">
    <property type="entry name" value="WH-like_DNA-bd_sf"/>
</dbReference>
<evidence type="ECO:0000256" key="3">
    <source>
        <dbReference type="PROSITE-ProRule" id="PRU00169"/>
    </source>
</evidence>
<dbReference type="CDD" id="cd17535">
    <property type="entry name" value="REC_NarL-like"/>
    <property type="match status" value="1"/>
</dbReference>
<dbReference type="SUPFAM" id="SSF46894">
    <property type="entry name" value="C-terminal effector domain of the bipartite response regulators"/>
    <property type="match status" value="1"/>
</dbReference>
<protein>
    <submittedName>
        <fullName evidence="6">Response regulator transcription factor</fullName>
    </submittedName>
</protein>
<evidence type="ECO:0000256" key="2">
    <source>
        <dbReference type="ARBA" id="ARBA00023125"/>
    </source>
</evidence>
<dbReference type="Pfam" id="PF00196">
    <property type="entry name" value="GerE"/>
    <property type="match status" value="1"/>
</dbReference>
<organism evidence="6 7">
    <name type="scientific">Nitrosomonas oligotropha</name>
    <dbReference type="NCBI Taxonomy" id="42354"/>
    <lineage>
        <taxon>Bacteria</taxon>
        <taxon>Pseudomonadati</taxon>
        <taxon>Pseudomonadota</taxon>
        <taxon>Betaproteobacteria</taxon>
        <taxon>Nitrosomonadales</taxon>
        <taxon>Nitrosomonadaceae</taxon>
        <taxon>Nitrosomonas</taxon>
    </lineage>
</organism>
<accession>A0A5C7W351</accession>
<sequence length="203" mass="22081">MNVLFIEDHVLVRESLIYALKKACEHTFVIEASTMAEALRLVSHINLLDMVLLDIALPGVDGLTALPNLRQALGAHVPIIMLTGSDDPNIARKTRESGATECIHKSCNRNELISRIKFFMNPGLPSALQAMDRVAAEPLTPREMEVLQLAAQGDSDKIIAFKLGISMGTTKNHISRILLKLKVANRTGAVLKAITSKIIVPAA</sequence>
<dbReference type="InterPro" id="IPR001789">
    <property type="entry name" value="Sig_transdc_resp-reg_receiver"/>
</dbReference>
<keyword evidence="1 3" id="KW-0597">Phosphoprotein</keyword>
<evidence type="ECO:0000256" key="1">
    <source>
        <dbReference type="ARBA" id="ARBA00022553"/>
    </source>
</evidence>
<dbReference type="Gene3D" id="3.40.50.2300">
    <property type="match status" value="1"/>
</dbReference>
<dbReference type="SMART" id="SM00421">
    <property type="entry name" value="HTH_LUXR"/>
    <property type="match status" value="1"/>
</dbReference>